<dbReference type="EMBL" id="JAHMHS010000029">
    <property type="protein sequence ID" value="KAK1726826.1"/>
    <property type="molecule type" value="Genomic_DNA"/>
</dbReference>
<keyword evidence="3" id="KW-1185">Reference proteome</keyword>
<reference evidence="2" key="1">
    <citation type="submission" date="2021-12" db="EMBL/GenBank/DDBJ databases">
        <title>Comparative genomics, transcriptomics and evolutionary studies reveal genomic signatures of adaptation to plant cell wall in hemibiotrophic fungi.</title>
        <authorList>
            <consortium name="DOE Joint Genome Institute"/>
            <person name="Baroncelli R."/>
            <person name="Diaz J.F."/>
            <person name="Benocci T."/>
            <person name="Peng M."/>
            <person name="Battaglia E."/>
            <person name="Haridas S."/>
            <person name="Andreopoulos W."/>
            <person name="Labutti K."/>
            <person name="Pangilinan J."/>
            <person name="Floch G.L."/>
            <person name="Makela M.R."/>
            <person name="Henrissat B."/>
            <person name="Grigoriev I.V."/>
            <person name="Crouch J.A."/>
            <person name="De Vries R.P."/>
            <person name="Sukno S.A."/>
            <person name="Thon M.R."/>
        </authorList>
    </citation>
    <scope>NUCLEOTIDE SEQUENCE</scope>
    <source>
        <strain evidence="2">CBS 112980</strain>
    </source>
</reference>
<sequence>MGLLLSVLLSLPCLHASFRCMYKWLHAPASLASKSCRPVCPPPRFPDSTPTVMQVWISFEVPRCLLTLVRERFFYKASPQWGLPVSITNCKFLKPQTGAKDHGPIGKAWTLDFTFAGCSSMMLTLRLRRKSSINVKRALSCQESHSLSEVSNETITTRGSKRGCS</sequence>
<feature type="signal peptide" evidence="1">
    <location>
        <begin position="1"/>
        <end position="16"/>
    </location>
</feature>
<dbReference type="RefSeq" id="XP_060366881.1">
    <property type="nucleotide sequence ID" value="XM_060501851.1"/>
</dbReference>
<keyword evidence="1" id="KW-0732">Signal</keyword>
<proteinExistence type="predicted"/>
<accession>A0AAD8XHS3</accession>
<evidence type="ECO:0000256" key="1">
    <source>
        <dbReference type="SAM" id="SignalP"/>
    </source>
</evidence>
<protein>
    <recommendedName>
        <fullName evidence="4">Secreted protein</fullName>
    </recommendedName>
</protein>
<evidence type="ECO:0008006" key="4">
    <source>
        <dbReference type="Google" id="ProtNLM"/>
    </source>
</evidence>
<dbReference type="GeneID" id="85385750"/>
<evidence type="ECO:0000313" key="2">
    <source>
        <dbReference type="EMBL" id="KAK1726826.1"/>
    </source>
</evidence>
<name>A0AAD8XHS3_GLOAC</name>
<dbReference type="AlphaFoldDB" id="A0AAD8XHS3"/>
<comment type="caution">
    <text evidence="2">The sequence shown here is derived from an EMBL/GenBank/DDBJ whole genome shotgun (WGS) entry which is preliminary data.</text>
</comment>
<feature type="chain" id="PRO_5042216327" description="Secreted protein" evidence="1">
    <location>
        <begin position="17"/>
        <end position="165"/>
    </location>
</feature>
<evidence type="ECO:0000313" key="3">
    <source>
        <dbReference type="Proteomes" id="UP001244207"/>
    </source>
</evidence>
<dbReference type="Proteomes" id="UP001244207">
    <property type="component" value="Unassembled WGS sequence"/>
</dbReference>
<gene>
    <name evidence="2" type="ORF">BDZ83DRAFT_237445</name>
</gene>
<organism evidence="2 3">
    <name type="scientific">Glomerella acutata</name>
    <name type="common">Colletotrichum acutatum</name>
    <dbReference type="NCBI Taxonomy" id="27357"/>
    <lineage>
        <taxon>Eukaryota</taxon>
        <taxon>Fungi</taxon>
        <taxon>Dikarya</taxon>
        <taxon>Ascomycota</taxon>
        <taxon>Pezizomycotina</taxon>
        <taxon>Sordariomycetes</taxon>
        <taxon>Hypocreomycetidae</taxon>
        <taxon>Glomerellales</taxon>
        <taxon>Glomerellaceae</taxon>
        <taxon>Colletotrichum</taxon>
        <taxon>Colletotrichum acutatum species complex</taxon>
    </lineage>
</organism>